<comment type="subcellular location">
    <subcellularLocation>
        <location evidence="5">Cytoplasm</location>
    </subcellularLocation>
</comment>
<dbReference type="InterPro" id="IPR016181">
    <property type="entry name" value="Acyl_CoA_acyltransferase"/>
</dbReference>
<feature type="active site" description="Proton acceptor" evidence="5">
    <location>
        <position position="116"/>
    </location>
</feature>
<keyword evidence="8" id="KW-1185">Reference proteome</keyword>
<evidence type="ECO:0000256" key="5">
    <source>
        <dbReference type="HAMAP-Rule" id="MF_02210"/>
    </source>
</evidence>
<dbReference type="NCBIfam" id="TIGR01575">
    <property type="entry name" value="rimI"/>
    <property type="match status" value="1"/>
</dbReference>
<dbReference type="AlphaFoldDB" id="W5YQ96"/>
<dbReference type="Pfam" id="PF00583">
    <property type="entry name" value="Acetyltransf_1"/>
    <property type="match status" value="1"/>
</dbReference>
<evidence type="ECO:0000256" key="4">
    <source>
        <dbReference type="ARBA" id="ARBA00023315"/>
    </source>
</evidence>
<keyword evidence="2 5" id="KW-0963">Cytoplasm</keyword>
<dbReference type="PANTHER" id="PTHR43420">
    <property type="entry name" value="ACETYLTRANSFERASE"/>
    <property type="match status" value="1"/>
</dbReference>
<dbReference type="HOGENOM" id="CLU_013985_23_2_6"/>
<organism evidence="7 8">
    <name type="scientific">Marinobacter similis</name>
    <dbReference type="NCBI Taxonomy" id="1420916"/>
    <lineage>
        <taxon>Bacteria</taxon>
        <taxon>Pseudomonadati</taxon>
        <taxon>Pseudomonadota</taxon>
        <taxon>Gammaproteobacteria</taxon>
        <taxon>Pseudomonadales</taxon>
        <taxon>Marinobacteraceae</taxon>
        <taxon>Marinobacter</taxon>
    </lineage>
</organism>
<dbReference type="InterPro" id="IPR043690">
    <property type="entry name" value="RimI"/>
</dbReference>
<feature type="binding site" evidence="5">
    <location>
        <position position="121"/>
    </location>
    <ligand>
        <name>acetyl-CoA</name>
        <dbReference type="ChEBI" id="CHEBI:57288"/>
    </ligand>
</feature>
<dbReference type="Gene3D" id="3.40.630.30">
    <property type="match status" value="1"/>
</dbReference>
<dbReference type="GO" id="GO:0008999">
    <property type="term" value="F:protein-N-terminal-alanine acetyltransferase activity"/>
    <property type="evidence" value="ECO:0007669"/>
    <property type="project" value="UniProtKB-UniRule"/>
</dbReference>
<evidence type="ECO:0000259" key="6">
    <source>
        <dbReference type="PROSITE" id="PS51186"/>
    </source>
</evidence>
<dbReference type="InterPro" id="IPR006464">
    <property type="entry name" value="AcTrfase_RimI/Ard1"/>
</dbReference>
<dbReference type="GO" id="GO:0005737">
    <property type="term" value="C:cytoplasm"/>
    <property type="evidence" value="ECO:0007669"/>
    <property type="project" value="UniProtKB-SubCell"/>
</dbReference>
<name>W5YQ96_9GAMM</name>
<comment type="caution">
    <text evidence="5">Lacks conserved residue(s) required for the propagation of feature annotation.</text>
</comment>
<comment type="function">
    <text evidence="5">Acetylates the N-terminal alanine of ribosomal protein bS18.</text>
</comment>
<dbReference type="CDD" id="cd04301">
    <property type="entry name" value="NAT_SF"/>
    <property type="match status" value="1"/>
</dbReference>
<comment type="similarity">
    <text evidence="1 5">Belongs to the acetyltransferase family. RimI subfamily.</text>
</comment>
<evidence type="ECO:0000313" key="8">
    <source>
        <dbReference type="Proteomes" id="UP000061489"/>
    </source>
</evidence>
<accession>W5YQ96</accession>
<dbReference type="EC" id="2.3.1.266" evidence="5"/>
<keyword evidence="4 5" id="KW-0012">Acyltransferase</keyword>
<dbReference type="STRING" id="1420916.AU14_08660"/>
<keyword evidence="3 5" id="KW-0808">Transferase</keyword>
<evidence type="ECO:0000256" key="2">
    <source>
        <dbReference type="ARBA" id="ARBA00022490"/>
    </source>
</evidence>
<dbReference type="PANTHER" id="PTHR43420:SF12">
    <property type="entry name" value="N-ACETYLTRANSFERASE DOMAIN-CONTAINING PROTEIN"/>
    <property type="match status" value="1"/>
</dbReference>
<dbReference type="InterPro" id="IPR000182">
    <property type="entry name" value="GNAT_dom"/>
</dbReference>
<comment type="catalytic activity">
    <reaction evidence="5">
        <text>N-terminal L-alanyl-[ribosomal protein bS18] + acetyl-CoA = N-terminal N(alpha)-acetyl-L-alanyl-[ribosomal protein bS18] + CoA + H(+)</text>
        <dbReference type="Rhea" id="RHEA:43756"/>
        <dbReference type="Rhea" id="RHEA-COMP:10676"/>
        <dbReference type="Rhea" id="RHEA-COMP:10677"/>
        <dbReference type="ChEBI" id="CHEBI:15378"/>
        <dbReference type="ChEBI" id="CHEBI:57287"/>
        <dbReference type="ChEBI" id="CHEBI:57288"/>
        <dbReference type="ChEBI" id="CHEBI:64718"/>
        <dbReference type="ChEBI" id="CHEBI:83683"/>
        <dbReference type="EC" id="2.3.1.266"/>
    </reaction>
</comment>
<reference evidence="7 8" key="1">
    <citation type="journal article" date="2014" name="Genome Announc.">
        <title>Draft Genome Sequences of Marinobacter similis A3d10T and Marinobacter salarius R9SW1T.</title>
        <authorList>
            <person name="Ivanova E.P."/>
            <person name="Ng H.J."/>
            <person name="Webb H.K."/>
            <person name="Feng G."/>
            <person name="Oshima K."/>
            <person name="Hattori M."/>
            <person name="Ohkuma M."/>
            <person name="Sergeev A.F."/>
            <person name="Mikhailov V.V."/>
            <person name="Crawford R.J."/>
            <person name="Sawabe T."/>
        </authorList>
    </citation>
    <scope>NUCLEOTIDE SEQUENCE [LARGE SCALE GENOMIC DNA]</scope>
    <source>
        <strain evidence="7 8">A3d10</strain>
    </source>
</reference>
<sequence length="161" mass="18483">MRGSETYQQVLDGDLLIRGLSTDDLPRALSIERQGHSYPWTEALFRDCFRANYRLWAACHGDLLVGYAVVAYMFDEAHLLNLCVDPRWQGQGAGRRLLRHLLSEAAREQMVQTILEVRLSNDTAYRLYSVEGFEEIGRRPEFYPNGDGREDARVMALQFPA</sequence>
<proteinExistence type="inferred from homology"/>
<dbReference type="KEGG" id="msx:AU14_08660"/>
<feature type="active site" description="Proton donor" evidence="5">
    <location>
        <position position="128"/>
    </location>
</feature>
<protein>
    <recommendedName>
        <fullName evidence="5">[Ribosomal protein bS18]-alanine N-acetyltransferase</fullName>
        <ecNumber evidence="5">2.3.1.266</ecNumber>
    </recommendedName>
</protein>
<dbReference type="Proteomes" id="UP000061489">
    <property type="component" value="Chromosome"/>
</dbReference>
<evidence type="ECO:0000256" key="1">
    <source>
        <dbReference type="ARBA" id="ARBA00005395"/>
    </source>
</evidence>
<dbReference type="OrthoDB" id="9796919at2"/>
<dbReference type="PROSITE" id="PS51186">
    <property type="entry name" value="GNAT"/>
    <property type="match status" value="1"/>
</dbReference>
<gene>
    <name evidence="5" type="primary">rimI</name>
    <name evidence="7" type="ORF">AU14_08660</name>
</gene>
<dbReference type="HAMAP" id="MF_02210">
    <property type="entry name" value="RimI"/>
    <property type="match status" value="1"/>
</dbReference>
<feature type="domain" description="N-acetyltransferase" evidence="6">
    <location>
        <begin position="15"/>
        <end position="160"/>
    </location>
</feature>
<evidence type="ECO:0000313" key="7">
    <source>
        <dbReference type="EMBL" id="AHI28658.1"/>
    </source>
</evidence>
<dbReference type="InterPro" id="IPR050680">
    <property type="entry name" value="YpeA/RimI_acetyltransf"/>
</dbReference>
<dbReference type="EMBL" id="CP007151">
    <property type="protein sequence ID" value="AHI28658.1"/>
    <property type="molecule type" value="Genomic_DNA"/>
</dbReference>
<evidence type="ECO:0000256" key="3">
    <source>
        <dbReference type="ARBA" id="ARBA00022679"/>
    </source>
</evidence>
<dbReference type="SUPFAM" id="SSF55729">
    <property type="entry name" value="Acyl-CoA N-acyltransferases (Nat)"/>
    <property type="match status" value="1"/>
</dbReference>